<feature type="region of interest" description="Disordered" evidence="4">
    <location>
        <begin position="1"/>
        <end position="24"/>
    </location>
</feature>
<dbReference type="InterPro" id="IPR010982">
    <property type="entry name" value="Lambda_DNA-bd_dom_sf"/>
</dbReference>
<dbReference type="Pfam" id="PF00356">
    <property type="entry name" value="LacI"/>
    <property type="match status" value="1"/>
</dbReference>
<dbReference type="Gene3D" id="3.40.50.2300">
    <property type="match status" value="2"/>
</dbReference>
<dbReference type="InterPro" id="IPR046335">
    <property type="entry name" value="LacI/GalR-like_sensor"/>
</dbReference>
<protein>
    <submittedName>
        <fullName evidence="6">LacI family DNA-binding transcriptional regulator</fullName>
    </submittedName>
</protein>
<dbReference type="GO" id="GO:0000976">
    <property type="term" value="F:transcription cis-regulatory region binding"/>
    <property type="evidence" value="ECO:0007669"/>
    <property type="project" value="TreeGrafter"/>
</dbReference>
<evidence type="ECO:0000313" key="7">
    <source>
        <dbReference type="Proteomes" id="UP000292347"/>
    </source>
</evidence>
<dbReference type="EMBL" id="SDPT01000001">
    <property type="protein sequence ID" value="RXZ35526.1"/>
    <property type="molecule type" value="Genomic_DNA"/>
</dbReference>
<dbReference type="Pfam" id="PF13377">
    <property type="entry name" value="Peripla_BP_3"/>
    <property type="match status" value="1"/>
</dbReference>
<dbReference type="AlphaFoldDB" id="A0A4Q2IYE1"/>
<dbReference type="SUPFAM" id="SSF47413">
    <property type="entry name" value="lambda repressor-like DNA-binding domains"/>
    <property type="match status" value="1"/>
</dbReference>
<feature type="domain" description="HTH lacI-type" evidence="5">
    <location>
        <begin position="31"/>
        <end position="85"/>
    </location>
</feature>
<dbReference type="PROSITE" id="PS00356">
    <property type="entry name" value="HTH_LACI_1"/>
    <property type="match status" value="1"/>
</dbReference>
<dbReference type="SUPFAM" id="SSF53822">
    <property type="entry name" value="Periplasmic binding protein-like I"/>
    <property type="match status" value="1"/>
</dbReference>
<dbReference type="GO" id="GO:0003700">
    <property type="term" value="F:DNA-binding transcription factor activity"/>
    <property type="evidence" value="ECO:0007669"/>
    <property type="project" value="TreeGrafter"/>
</dbReference>
<keyword evidence="1" id="KW-0805">Transcription regulation</keyword>
<keyword evidence="2 6" id="KW-0238">DNA-binding</keyword>
<comment type="caution">
    <text evidence="6">The sequence shown here is derived from an EMBL/GenBank/DDBJ whole genome shotgun (WGS) entry which is preliminary data.</text>
</comment>
<dbReference type="CDD" id="cd01545">
    <property type="entry name" value="PBP1_SalR"/>
    <property type="match status" value="1"/>
</dbReference>
<reference evidence="6 7" key="1">
    <citation type="submission" date="2019-01" db="EMBL/GenBank/DDBJ databases">
        <title>Sphingomonas mucosissima sp. nov. and Sphingomonas desiccabilis sp. nov., from biological soil crusts in the Colorado Plateau, USA.</title>
        <authorList>
            <person name="Zhu D."/>
        </authorList>
    </citation>
    <scope>NUCLEOTIDE SEQUENCE [LARGE SCALE GENOMIC DNA]</scope>
    <source>
        <strain evidence="6 7">CP1D</strain>
    </source>
</reference>
<evidence type="ECO:0000256" key="2">
    <source>
        <dbReference type="ARBA" id="ARBA00023125"/>
    </source>
</evidence>
<dbReference type="PANTHER" id="PTHR30146">
    <property type="entry name" value="LACI-RELATED TRANSCRIPTIONAL REPRESSOR"/>
    <property type="match status" value="1"/>
</dbReference>
<sequence>MHVGSRRSQANSASGNAEKSLAQTARRTRGVTIIDVAKHAGVSPMTVSRVINADAGVRDQTRERVNEAIRELNYKPNMMARSLVTSREIRIGVIYSNPSAAFMSDFLGGVFEEASDRAAQLILLKGKDGKPPTRDAIEGLIASGVGGVVLAPPLGEVPLIRQLLREANLPVAVVGGAARDAISVRIDNRRASYDMTRHLIDLGHRRLGFIIGNPDQSASAERLSGFHAAVREAGTVETQVVQGDFSYASGLVAGEQLLDARTPPTAIFASNDDMAAAVVSVAHRRHLDVPADLTVAGFDDTTAAVTLWPPLTTIRQPVLELAAEALQLLIREMRAGPAPAKGARRSRVLKHVLVERESTAPPAESG</sequence>
<evidence type="ECO:0000313" key="6">
    <source>
        <dbReference type="EMBL" id="RXZ35526.1"/>
    </source>
</evidence>
<keyword evidence="7" id="KW-1185">Reference proteome</keyword>
<organism evidence="6 7">
    <name type="scientific">Sphingomonas desiccabilis</name>
    <dbReference type="NCBI Taxonomy" id="429134"/>
    <lineage>
        <taxon>Bacteria</taxon>
        <taxon>Pseudomonadati</taxon>
        <taxon>Pseudomonadota</taxon>
        <taxon>Alphaproteobacteria</taxon>
        <taxon>Sphingomonadales</taxon>
        <taxon>Sphingomonadaceae</taxon>
        <taxon>Sphingomonas</taxon>
    </lineage>
</organism>
<dbReference type="OrthoDB" id="7185860at2"/>
<accession>A0A4Q2IYE1</accession>
<evidence type="ECO:0000256" key="4">
    <source>
        <dbReference type="SAM" id="MobiDB-lite"/>
    </source>
</evidence>
<evidence type="ECO:0000259" key="5">
    <source>
        <dbReference type="PROSITE" id="PS50932"/>
    </source>
</evidence>
<dbReference type="PROSITE" id="PS50932">
    <property type="entry name" value="HTH_LACI_2"/>
    <property type="match status" value="1"/>
</dbReference>
<dbReference type="Proteomes" id="UP000292347">
    <property type="component" value="Unassembled WGS sequence"/>
</dbReference>
<dbReference type="InterPro" id="IPR000843">
    <property type="entry name" value="HTH_LacI"/>
</dbReference>
<dbReference type="CDD" id="cd01392">
    <property type="entry name" value="HTH_LacI"/>
    <property type="match status" value="1"/>
</dbReference>
<proteinExistence type="predicted"/>
<name>A0A4Q2IYE1_9SPHN</name>
<dbReference type="PRINTS" id="PR00036">
    <property type="entry name" value="HTHLACI"/>
</dbReference>
<keyword evidence="3" id="KW-0804">Transcription</keyword>
<evidence type="ECO:0000256" key="3">
    <source>
        <dbReference type="ARBA" id="ARBA00023163"/>
    </source>
</evidence>
<dbReference type="Gene3D" id="1.10.260.40">
    <property type="entry name" value="lambda repressor-like DNA-binding domains"/>
    <property type="match status" value="1"/>
</dbReference>
<dbReference type="PANTHER" id="PTHR30146:SF153">
    <property type="entry name" value="LACTOSE OPERON REPRESSOR"/>
    <property type="match status" value="1"/>
</dbReference>
<gene>
    <name evidence="6" type="ORF">EO081_07925</name>
</gene>
<evidence type="ECO:0000256" key="1">
    <source>
        <dbReference type="ARBA" id="ARBA00023015"/>
    </source>
</evidence>
<dbReference type="InterPro" id="IPR028082">
    <property type="entry name" value="Peripla_BP_I"/>
</dbReference>
<dbReference type="SMART" id="SM00354">
    <property type="entry name" value="HTH_LACI"/>
    <property type="match status" value="1"/>
</dbReference>